<keyword evidence="3" id="KW-1133">Transmembrane helix</keyword>
<dbReference type="EMBL" id="CAJVPJ010000034">
    <property type="protein sequence ID" value="CAG8462362.1"/>
    <property type="molecule type" value="Genomic_DNA"/>
</dbReference>
<evidence type="ECO:0000256" key="1">
    <source>
        <dbReference type="SAM" id="Coils"/>
    </source>
</evidence>
<keyword evidence="5" id="KW-1185">Reference proteome</keyword>
<accession>A0A9N8VW11</accession>
<evidence type="ECO:0000256" key="2">
    <source>
        <dbReference type="SAM" id="MobiDB-lite"/>
    </source>
</evidence>
<keyword evidence="1" id="KW-0175">Coiled coil</keyword>
<evidence type="ECO:0000313" key="5">
    <source>
        <dbReference type="Proteomes" id="UP000789572"/>
    </source>
</evidence>
<gene>
    <name evidence="4" type="ORF">POCULU_LOCUS627</name>
</gene>
<evidence type="ECO:0000256" key="3">
    <source>
        <dbReference type="SAM" id="Phobius"/>
    </source>
</evidence>
<evidence type="ECO:0000313" key="4">
    <source>
        <dbReference type="EMBL" id="CAG8462362.1"/>
    </source>
</evidence>
<feature type="compositionally biased region" description="Basic and acidic residues" evidence="2">
    <location>
        <begin position="28"/>
        <end position="38"/>
    </location>
</feature>
<comment type="caution">
    <text evidence="4">The sequence shown here is derived from an EMBL/GenBank/DDBJ whole genome shotgun (WGS) entry which is preliminary data.</text>
</comment>
<keyword evidence="3" id="KW-0472">Membrane</keyword>
<feature type="transmembrane region" description="Helical" evidence="3">
    <location>
        <begin position="976"/>
        <end position="998"/>
    </location>
</feature>
<dbReference type="Proteomes" id="UP000789572">
    <property type="component" value="Unassembled WGS sequence"/>
</dbReference>
<dbReference type="AlphaFoldDB" id="A0A9N8VW11"/>
<feature type="transmembrane region" description="Helical" evidence="3">
    <location>
        <begin position="949"/>
        <end position="970"/>
    </location>
</feature>
<sequence length="1012" mass="114442">MSFTEATKSELQETDATVELTESSTQEFETKQSEKGDGKYVETKIPKNNAKEISETPQLVTEEVKIDSALKTDTVTRSPFSVEDIETKIPKNNAKDISKTAQAVTAWTEEVTIDSALETDTVTQSPFCVKDVETKIPENNAKEISETPQLVTKEVTIESALETDTVTQSPFRVEDVETTITKNNTKEINETVSSVSEETKVESELKTDTVTESPFSVETKTKTASQDLTEEEFVDDFTIADSKEELNNKVESGFDDQFEILMQSVALDSQEKVDAVTSVETVNKIIEGQEQEDALTYYRRLSDQIQGENFNMKQRDEFSRSISTVAVPVFSAETVEGSASATIISEDDTVADEFEKNFETYVERPSIKTVPLPINEDNEPPTVYNKFLDEVVITKNIGDVIIDADGTSGFTKTQQAVEDLDKIIYNESALESEQDIVSENTNSDTQTPSIAEIRSATGNSNEFALRDDTLLHVVTETTDNTDNSEKVTFYPESSEIRAVPHRVSVQSLDGILPPPETTEKISLTEETRRIEGIDYTKNDLTEDNDILDVNVKGEFLSQLHTAIRTRTVDVINEVEERDVKNNKRNELLEKEANVMETKEEAMIRTGPVDKVEEREIKEVRNDKREELLGKKVYATETKEEEEAMIRMIPVDRVEEHEIKEVRNNKHEELLEKDIYVMEAKGEAIIQTSPVDKVEERELKEVRNNKREELLEKDVYVMEAKEGEEAVIRLSTVDVTYKAEDGIVSEVTESKQEDEEHHEAWETNAREDGVAISVQTTKVEVVDERENVGDNSVIAKSQDKDKEYEDLDGKKKVEKMEEQEKTHAYSTSRGASILKWPDNLNTRAVANMETQVFQPKDETVEQGRSTEEMHNLAMTENSSKAEECEELHAVLKPKADVSQSQDENVEETNLATRLFERRPQTLLDPTSFTPASMAEDVFHSMFNPGFNNNVIRFINIIFLIQFAIFAFMAIISQHPTVYLLIMLSFMLFITLHVFVAVVAKMQAEEATAKMKEE</sequence>
<feature type="coiled-coil region" evidence="1">
    <location>
        <begin position="571"/>
        <end position="600"/>
    </location>
</feature>
<keyword evidence="3" id="KW-0812">Transmembrane</keyword>
<name>A0A9N8VW11_9GLOM</name>
<dbReference type="OrthoDB" id="10557686at2759"/>
<feature type="region of interest" description="Disordered" evidence="2">
    <location>
        <begin position="1"/>
        <end position="38"/>
    </location>
</feature>
<reference evidence="4" key="1">
    <citation type="submission" date="2021-06" db="EMBL/GenBank/DDBJ databases">
        <authorList>
            <person name="Kallberg Y."/>
            <person name="Tangrot J."/>
            <person name="Rosling A."/>
        </authorList>
    </citation>
    <scope>NUCLEOTIDE SEQUENCE</scope>
    <source>
        <strain evidence="4">IA702</strain>
    </source>
</reference>
<proteinExistence type="predicted"/>
<protein>
    <submittedName>
        <fullName evidence="4">5150_t:CDS:1</fullName>
    </submittedName>
</protein>
<organism evidence="4 5">
    <name type="scientific">Paraglomus occultum</name>
    <dbReference type="NCBI Taxonomy" id="144539"/>
    <lineage>
        <taxon>Eukaryota</taxon>
        <taxon>Fungi</taxon>
        <taxon>Fungi incertae sedis</taxon>
        <taxon>Mucoromycota</taxon>
        <taxon>Glomeromycotina</taxon>
        <taxon>Glomeromycetes</taxon>
        <taxon>Paraglomerales</taxon>
        <taxon>Paraglomeraceae</taxon>
        <taxon>Paraglomus</taxon>
    </lineage>
</organism>